<dbReference type="AlphaFoldDB" id="A0A5D3FY03"/>
<comment type="caution">
    <text evidence="3">The sequence shown here is derived from an EMBL/GenBank/DDBJ whole genome shotgun (WGS) entry which is preliminary data.</text>
</comment>
<feature type="transmembrane region" description="Helical" evidence="2">
    <location>
        <begin position="108"/>
        <end position="126"/>
    </location>
</feature>
<feature type="transmembrane region" description="Helical" evidence="2">
    <location>
        <begin position="132"/>
        <end position="149"/>
    </location>
</feature>
<feature type="compositionally biased region" description="Low complexity" evidence="1">
    <location>
        <begin position="345"/>
        <end position="372"/>
    </location>
</feature>
<protein>
    <submittedName>
        <fullName evidence="3">DUF2637 domain-containing protein</fullName>
    </submittedName>
</protein>
<feature type="region of interest" description="Disordered" evidence="1">
    <location>
        <begin position="1"/>
        <end position="22"/>
    </location>
</feature>
<feature type="compositionally biased region" description="Polar residues" evidence="1">
    <location>
        <begin position="290"/>
        <end position="300"/>
    </location>
</feature>
<dbReference type="RefSeq" id="WP_148757497.1">
    <property type="nucleotide sequence ID" value="NZ_VSRQ01000001.1"/>
</dbReference>
<keyword evidence="4" id="KW-1185">Reference proteome</keyword>
<evidence type="ECO:0000313" key="4">
    <source>
        <dbReference type="Proteomes" id="UP000323505"/>
    </source>
</evidence>
<keyword evidence="2" id="KW-0472">Membrane</keyword>
<name>A0A5D3FY03_9ACTN</name>
<dbReference type="Proteomes" id="UP000323505">
    <property type="component" value="Unassembled WGS sequence"/>
</dbReference>
<proteinExistence type="predicted"/>
<sequence>MDEARTASTPASTPAQTLAPAPFSGAPVSQAPLTRAQRVLAGAGGLFFAGLAGLGGYGSFASVQDVAEPWFGDQAWIVPAGVDLGILALVSVALLLEWLAMPMPALRWMAFAFTAATVWLNVSAAHGDATGMVMHAAMPVLFVTFIEAVRHAIRRRAGIAAGLVREGVPVARWLLAPFSTFRLWRRMVLWQITSYPRALDAEQRRRHALALLGDHYGRKWKSKAPADVVWMLRDGVMLDQALVRVTDLTAPEPPKPPEPQPVPVPAPALAPDKPARRKAPAKKAPRDQTPPDQTRRSQMPRSVATDTEARALGIIAAEPGITGAELGRRLDISARQGQRLLSRLARPAPAAAEPAPAPANEPAGETAATPAS</sequence>
<dbReference type="EMBL" id="VSRQ01000001">
    <property type="protein sequence ID" value="TYK52899.1"/>
    <property type="molecule type" value="Genomic_DNA"/>
</dbReference>
<gene>
    <name evidence="3" type="ORF">FXF68_03880</name>
</gene>
<organism evidence="3 4">
    <name type="scientific">Actinomadura decatromicini</name>
    <dbReference type="NCBI Taxonomy" id="2604572"/>
    <lineage>
        <taxon>Bacteria</taxon>
        <taxon>Bacillati</taxon>
        <taxon>Actinomycetota</taxon>
        <taxon>Actinomycetes</taxon>
        <taxon>Streptosporangiales</taxon>
        <taxon>Thermomonosporaceae</taxon>
        <taxon>Actinomadura</taxon>
    </lineage>
</organism>
<feature type="compositionally biased region" description="Pro residues" evidence="1">
    <location>
        <begin position="251"/>
        <end position="268"/>
    </location>
</feature>
<feature type="transmembrane region" description="Helical" evidence="2">
    <location>
        <begin position="39"/>
        <end position="63"/>
    </location>
</feature>
<feature type="transmembrane region" description="Helical" evidence="2">
    <location>
        <begin position="75"/>
        <end position="96"/>
    </location>
</feature>
<evidence type="ECO:0000256" key="2">
    <source>
        <dbReference type="SAM" id="Phobius"/>
    </source>
</evidence>
<keyword evidence="2" id="KW-1133">Transmembrane helix</keyword>
<evidence type="ECO:0000313" key="3">
    <source>
        <dbReference type="EMBL" id="TYK52899.1"/>
    </source>
</evidence>
<dbReference type="Pfam" id="PF10935">
    <property type="entry name" value="DUF2637"/>
    <property type="match status" value="1"/>
</dbReference>
<reference evidence="3 4" key="1">
    <citation type="submission" date="2019-08" db="EMBL/GenBank/DDBJ databases">
        <title>Actinomadura sp. nov. CYP1-5 isolated from mountain soil.</title>
        <authorList>
            <person name="Songsumanus A."/>
            <person name="Kuncharoen N."/>
            <person name="Kudo T."/>
            <person name="Yuki M."/>
            <person name="Igarashi Y."/>
            <person name="Tanasupawat S."/>
        </authorList>
    </citation>
    <scope>NUCLEOTIDE SEQUENCE [LARGE SCALE GENOMIC DNA]</scope>
    <source>
        <strain evidence="3 4">CYP1-5</strain>
    </source>
</reference>
<accession>A0A5D3FY03</accession>
<evidence type="ECO:0000256" key="1">
    <source>
        <dbReference type="SAM" id="MobiDB-lite"/>
    </source>
</evidence>
<feature type="region of interest" description="Disordered" evidence="1">
    <location>
        <begin position="341"/>
        <end position="372"/>
    </location>
</feature>
<feature type="region of interest" description="Disordered" evidence="1">
    <location>
        <begin position="248"/>
        <end position="308"/>
    </location>
</feature>
<keyword evidence="2" id="KW-0812">Transmembrane</keyword>
<dbReference type="InterPro" id="IPR021235">
    <property type="entry name" value="DUF2637"/>
</dbReference>